<accession>A0ABS8AQJ9</accession>
<keyword evidence="1" id="KW-0472">Membrane</keyword>
<name>A0ABS8AQJ9_9BACT</name>
<dbReference type="EMBL" id="JAJADR010000002">
    <property type="protein sequence ID" value="MCB2408485.1"/>
    <property type="molecule type" value="Genomic_DNA"/>
</dbReference>
<evidence type="ECO:0000313" key="2">
    <source>
        <dbReference type="EMBL" id="MCB2408485.1"/>
    </source>
</evidence>
<protein>
    <submittedName>
        <fullName evidence="2">Uncharacterized protein</fullName>
    </submittedName>
</protein>
<feature type="transmembrane region" description="Helical" evidence="1">
    <location>
        <begin position="25"/>
        <end position="47"/>
    </location>
</feature>
<evidence type="ECO:0000313" key="3">
    <source>
        <dbReference type="Proteomes" id="UP001165296"/>
    </source>
</evidence>
<evidence type="ECO:0000256" key="1">
    <source>
        <dbReference type="SAM" id="Phobius"/>
    </source>
</evidence>
<feature type="transmembrane region" description="Helical" evidence="1">
    <location>
        <begin position="68"/>
        <end position="87"/>
    </location>
</feature>
<comment type="caution">
    <text evidence="2">The sequence shown here is derived from an EMBL/GenBank/DDBJ whole genome shotgun (WGS) entry which is preliminary data.</text>
</comment>
<gene>
    <name evidence="2" type="ORF">LGH74_10900</name>
</gene>
<proteinExistence type="predicted"/>
<sequence>MLAIVVLTLLGFMVGGPWGVFLGWLAIFGAVAVVGNVLVGGYLLWLLHRVVKQDVSTPDNAFQAATRCWLIGYVVLWLCIALDYFLPQANLLHPFTKRIGWVQFPLIMLLTLPLALLAFYLKRWHYQALQK</sequence>
<keyword evidence="3" id="KW-1185">Reference proteome</keyword>
<keyword evidence="1" id="KW-1133">Transmembrane helix</keyword>
<feature type="transmembrane region" description="Helical" evidence="1">
    <location>
        <begin position="99"/>
        <end position="121"/>
    </location>
</feature>
<keyword evidence="1" id="KW-0812">Transmembrane</keyword>
<organism evidence="2 3">
    <name type="scientific">Hymenobacter lucidus</name>
    <dbReference type="NCBI Taxonomy" id="2880930"/>
    <lineage>
        <taxon>Bacteria</taxon>
        <taxon>Pseudomonadati</taxon>
        <taxon>Bacteroidota</taxon>
        <taxon>Cytophagia</taxon>
        <taxon>Cytophagales</taxon>
        <taxon>Hymenobacteraceae</taxon>
        <taxon>Hymenobacter</taxon>
    </lineage>
</organism>
<dbReference type="RefSeq" id="WP_226175591.1">
    <property type="nucleotide sequence ID" value="NZ_JAJADR010000002.1"/>
</dbReference>
<dbReference type="Proteomes" id="UP001165296">
    <property type="component" value="Unassembled WGS sequence"/>
</dbReference>
<reference evidence="2" key="1">
    <citation type="submission" date="2021-10" db="EMBL/GenBank/DDBJ databases">
        <authorList>
            <person name="Dean J.D."/>
            <person name="Kim M.K."/>
            <person name="Newey C.N."/>
            <person name="Stoker T.S."/>
            <person name="Thompson D.W."/>
            <person name="Grose J.H."/>
        </authorList>
    </citation>
    <scope>NUCLEOTIDE SEQUENCE</scope>
    <source>
        <strain evidence="2">BT178</strain>
    </source>
</reference>